<keyword evidence="3" id="KW-1133">Transmembrane helix</keyword>
<dbReference type="EMBL" id="RXLP01000017">
    <property type="protein sequence ID" value="TCD54442.1"/>
    <property type="molecule type" value="Genomic_DNA"/>
</dbReference>
<feature type="signal peptide" evidence="4">
    <location>
        <begin position="1"/>
        <end position="27"/>
    </location>
</feature>
<evidence type="ECO:0008006" key="7">
    <source>
        <dbReference type="Google" id="ProtNLM"/>
    </source>
</evidence>
<feature type="transmembrane region" description="Helical" evidence="3">
    <location>
        <begin position="418"/>
        <end position="436"/>
    </location>
</feature>
<keyword evidence="4" id="KW-0732">Signal</keyword>
<dbReference type="Proteomes" id="UP000291289">
    <property type="component" value="Unassembled WGS sequence"/>
</dbReference>
<dbReference type="Pfam" id="PF09479">
    <property type="entry name" value="Flg_new"/>
    <property type="match status" value="1"/>
</dbReference>
<evidence type="ECO:0000313" key="6">
    <source>
        <dbReference type="Proteomes" id="UP000291289"/>
    </source>
</evidence>
<dbReference type="OrthoDB" id="2081422at2"/>
<comment type="caution">
    <text evidence="5">The sequence shown here is derived from an EMBL/GenBank/DDBJ whole genome shotgun (WGS) entry which is preliminary data.</text>
</comment>
<keyword evidence="3" id="KW-0472">Membrane</keyword>
<keyword evidence="6" id="KW-1185">Reference proteome</keyword>
<feature type="region of interest" description="Disordered" evidence="2">
    <location>
        <begin position="335"/>
        <end position="355"/>
    </location>
</feature>
<comment type="subcellular location">
    <subcellularLocation>
        <location evidence="1">Cell envelope</location>
    </subcellularLocation>
</comment>
<evidence type="ECO:0000256" key="3">
    <source>
        <dbReference type="SAM" id="Phobius"/>
    </source>
</evidence>
<dbReference type="Gene3D" id="2.60.40.4270">
    <property type="entry name" value="Listeria-Bacteroides repeat domain"/>
    <property type="match status" value="1"/>
</dbReference>
<feature type="chain" id="PRO_5020580003" description="LPXTG cell wall anchor domain-containing protein" evidence="4">
    <location>
        <begin position="28"/>
        <end position="443"/>
    </location>
</feature>
<dbReference type="InterPro" id="IPR042229">
    <property type="entry name" value="Listeria/Bacterioides_rpt_sf"/>
</dbReference>
<keyword evidence="3" id="KW-0812">Transmembrane</keyword>
<evidence type="ECO:0000313" key="5">
    <source>
        <dbReference type="EMBL" id="TCD54442.1"/>
    </source>
</evidence>
<reference evidence="5 6" key="1">
    <citation type="submission" date="2018-12" db="EMBL/GenBank/DDBJ databases">
        <title>Alloscrdovia theropitheci sp. nov: a novel taxon from the feces of the bleeding-herat monkey (Theropithecus geleda).</title>
        <authorList>
            <person name="Modesto M."/>
        </authorList>
    </citation>
    <scope>NUCLEOTIDE SEQUENCE [LARGE SCALE GENOMIC DNA]</scope>
    <source>
        <strain evidence="5 6">GLDI4/2</strain>
    </source>
</reference>
<dbReference type="GO" id="GO:0030313">
    <property type="term" value="C:cell envelope"/>
    <property type="evidence" value="ECO:0007669"/>
    <property type="project" value="UniProtKB-SubCell"/>
</dbReference>
<dbReference type="InterPro" id="IPR013378">
    <property type="entry name" value="InlB-like_B-rpt"/>
</dbReference>
<sequence>MKKKNILASVTSLALLASALFIPSAFAADPDVNGGIRPLNETRLNDFSPYAGSRIGSVGLSDSDGLFYSEILGDMTDIEKDALGSEWDNQQVINALGINVETDTIKNSTEYSFPGKLETDAPQQVANGEHIQATYTLDASLLKKTLNTWLITSTSSENAATHEDSWNTPSNSWWKNSDTKSDPELAFIFDLPSQISATSATASVSGLDGLGFNVTTTVDGQKLRVNVRKSAIETGSLVDLFRKINSVSTVTLTVNNLTVQSVTSAQDLSISAQAYGEYSFYATSPGAAEPYSYGYWAMGAQPNPATTTVHAVATSTVTFINKGQTYASVTVPTGSTLNTENSMPANPTTDSQSTFRGWNTSEDGSGQWFTGDDTVNGDVTVYAVYDTVPVVTPTVKPTPKPAKKTTKPKVLSNTGADISIVAMTMLALLSLGGYLLRRRATHK</sequence>
<evidence type="ECO:0000256" key="1">
    <source>
        <dbReference type="ARBA" id="ARBA00004196"/>
    </source>
</evidence>
<organism evidence="5 6">
    <name type="scientific">Alloscardovia theropitheci</name>
    <dbReference type="NCBI Taxonomy" id="2496842"/>
    <lineage>
        <taxon>Bacteria</taxon>
        <taxon>Bacillati</taxon>
        <taxon>Actinomycetota</taxon>
        <taxon>Actinomycetes</taxon>
        <taxon>Bifidobacteriales</taxon>
        <taxon>Bifidobacteriaceae</taxon>
        <taxon>Alloscardovia</taxon>
    </lineage>
</organism>
<accession>A0A4R0QQ67</accession>
<name>A0A4R0QQ67_9BIFI</name>
<dbReference type="RefSeq" id="WP_131283659.1">
    <property type="nucleotide sequence ID" value="NZ_RXLP01000017.1"/>
</dbReference>
<proteinExistence type="predicted"/>
<protein>
    <recommendedName>
        <fullName evidence="7">LPXTG cell wall anchor domain-containing protein</fullName>
    </recommendedName>
</protein>
<dbReference type="AlphaFoldDB" id="A0A4R0QQ67"/>
<evidence type="ECO:0000256" key="4">
    <source>
        <dbReference type="SAM" id="SignalP"/>
    </source>
</evidence>
<evidence type="ECO:0000256" key="2">
    <source>
        <dbReference type="SAM" id="MobiDB-lite"/>
    </source>
</evidence>
<gene>
    <name evidence="5" type="ORF">EJ419_03480</name>
</gene>